<organism evidence="1">
    <name type="scientific">Arundo donax</name>
    <name type="common">Giant reed</name>
    <name type="synonym">Donax arundinaceus</name>
    <dbReference type="NCBI Taxonomy" id="35708"/>
    <lineage>
        <taxon>Eukaryota</taxon>
        <taxon>Viridiplantae</taxon>
        <taxon>Streptophyta</taxon>
        <taxon>Embryophyta</taxon>
        <taxon>Tracheophyta</taxon>
        <taxon>Spermatophyta</taxon>
        <taxon>Magnoliopsida</taxon>
        <taxon>Liliopsida</taxon>
        <taxon>Poales</taxon>
        <taxon>Poaceae</taxon>
        <taxon>PACMAD clade</taxon>
        <taxon>Arundinoideae</taxon>
        <taxon>Arundineae</taxon>
        <taxon>Arundo</taxon>
    </lineage>
</organism>
<dbReference type="EMBL" id="GBRH01282323">
    <property type="protein sequence ID" value="JAD15572.1"/>
    <property type="molecule type" value="Transcribed_RNA"/>
</dbReference>
<proteinExistence type="predicted"/>
<evidence type="ECO:0000313" key="1">
    <source>
        <dbReference type="EMBL" id="JAD15572.1"/>
    </source>
</evidence>
<accession>A0A0A8XV50</accession>
<sequence>MDHQLLDTKKHQERCRIKKSISWNTKKIKYY</sequence>
<reference evidence="1" key="1">
    <citation type="submission" date="2014-09" db="EMBL/GenBank/DDBJ databases">
        <authorList>
            <person name="Magalhaes I.L.F."/>
            <person name="Oliveira U."/>
            <person name="Santos F.R."/>
            <person name="Vidigal T.H.D.A."/>
            <person name="Brescovit A.D."/>
            <person name="Santos A.J."/>
        </authorList>
    </citation>
    <scope>NUCLEOTIDE SEQUENCE</scope>
    <source>
        <tissue evidence="1">Shoot tissue taken approximately 20 cm above the soil surface</tissue>
    </source>
</reference>
<reference evidence="1" key="2">
    <citation type="journal article" date="2015" name="Data Brief">
        <title>Shoot transcriptome of the giant reed, Arundo donax.</title>
        <authorList>
            <person name="Barrero R.A."/>
            <person name="Guerrero F.D."/>
            <person name="Moolhuijzen P."/>
            <person name="Goolsby J.A."/>
            <person name="Tidwell J."/>
            <person name="Bellgard S.E."/>
            <person name="Bellgard M.I."/>
        </authorList>
    </citation>
    <scope>NUCLEOTIDE SEQUENCE</scope>
    <source>
        <tissue evidence="1">Shoot tissue taken approximately 20 cm above the soil surface</tissue>
    </source>
</reference>
<dbReference type="AlphaFoldDB" id="A0A0A8XV50"/>
<name>A0A0A8XV50_ARUDO</name>
<protein>
    <submittedName>
        <fullName evidence="1">Uncharacterized protein</fullName>
    </submittedName>
</protein>